<evidence type="ECO:0000313" key="2">
    <source>
        <dbReference type="Proteomes" id="UP000317572"/>
    </source>
</evidence>
<geneLocation type="plasmid" evidence="1 2">
    <name>p2-125</name>
</geneLocation>
<dbReference type="RefSeq" id="WP_142816665.1">
    <property type="nucleotide sequence ID" value="NZ_CP033895.1"/>
</dbReference>
<proteinExistence type="predicted"/>
<dbReference type="Proteomes" id="UP000317572">
    <property type="component" value="Plasmid p2-125"/>
</dbReference>
<dbReference type="AlphaFoldDB" id="A0A515D5Z8"/>
<reference evidence="1 2" key="1">
    <citation type="submission" date="2018-11" db="EMBL/GenBank/DDBJ databases">
        <title>The first complete genome of Serratia liquefaciens isolated from metalophyte plant revel distinctness adaptive mechanisms in an extreme habitat.</title>
        <authorList>
            <person name="Caneschi W.L."/>
            <person name="Sanchez A.B."/>
            <person name="Felestrino E.B."/>
            <person name="Assis R.A.B."/>
            <person name="Lemes C.G.C."/>
            <person name="Cordeiro I.F."/>
            <person name="Fonseca N.P."/>
            <person name="Villa M."/>
            <person name="Vieira I.T."/>
            <person name="Moraes L.A."/>
            <person name="Kamino L.H.Y."/>
            <person name="do Carmo F."/>
            <person name="Garcia C.M."/>
            <person name="Almeida N.F."/>
            <person name="Silva R.S."/>
            <person name="Ferro J.A."/>
            <person name="Ferro M.I.T."/>
            <person name="Varani A.M."/>
            <person name="Ferreira R.M."/>
            <person name="dos Santos V.L."/>
            <person name="Silva U.C."/>
            <person name="Setubal J.C."/>
            <person name="Moreira L.M."/>
        </authorList>
    </citation>
    <scope>NUCLEOTIDE SEQUENCE [LARGE SCALE GENOMIC DNA]</scope>
    <source>
        <strain evidence="1 2">FG3</strain>
        <plasmid evidence="1 2">p2-125</plasmid>
    </source>
</reference>
<organism evidence="1 2">
    <name type="scientific">Serratia liquefaciens</name>
    <dbReference type="NCBI Taxonomy" id="614"/>
    <lineage>
        <taxon>Bacteria</taxon>
        <taxon>Pseudomonadati</taxon>
        <taxon>Pseudomonadota</taxon>
        <taxon>Gammaproteobacteria</taxon>
        <taxon>Enterobacterales</taxon>
        <taxon>Yersiniaceae</taxon>
        <taxon>Serratia</taxon>
    </lineage>
</organism>
<protein>
    <submittedName>
        <fullName evidence="1">Uncharacterized protein</fullName>
    </submittedName>
</protein>
<gene>
    <name evidence="1" type="ORF">EGO53_29130</name>
</gene>
<accession>A0A515D5Z8</accession>
<evidence type="ECO:0000313" key="1">
    <source>
        <dbReference type="EMBL" id="QDL35829.1"/>
    </source>
</evidence>
<name>A0A515D5Z8_SERLI</name>
<keyword evidence="1" id="KW-0614">Plasmid</keyword>
<dbReference type="EMBL" id="CP033895">
    <property type="protein sequence ID" value="QDL35829.1"/>
    <property type="molecule type" value="Genomic_DNA"/>
</dbReference>
<sequence length="308" mass="35897">MSILSYNGNDMLNDYYSCCEESGLHQDISEKWPPICAQVRDQGMHDRCFFALPRKHVSKIDIGNWSFNWTNEDAGQAMALLMGITDVGSIPVCDKRLVFLNDGVKRFSSLYESEMAFISDFISTLVWLIPKNENANNGSASFYELPHVTFISDATLFFLPPFHQIPREFGFLGFVENLYHEALHHQVHTFNAFHGNQYCQGSLGESLIYFPQRQDRTFSYTQAFNACYVYGEIVRYRRKVARYLSAEYRAKELTWINEALDSAIMMRFNLAECLYHVRDAFLPHWKSLIEEWKLENEMGKRFNSEEIL</sequence>